<dbReference type="STRING" id="572546.Arcpr_0844"/>
<gene>
    <name evidence="1" type="ordered locus">Arcpr_0844</name>
</gene>
<dbReference type="InterPro" id="IPR038573">
    <property type="entry name" value="BrnT_sf"/>
</dbReference>
<dbReference type="RefSeq" id="WP_012940243.1">
    <property type="nucleotide sequence ID" value="NC_013741.1"/>
</dbReference>
<name>D2RHY2_ARCPA</name>
<dbReference type="PaxDb" id="572546-Arcpr_0844"/>
<keyword evidence="2" id="KW-1185">Reference proteome</keyword>
<evidence type="ECO:0000313" key="1">
    <source>
        <dbReference type="EMBL" id="ADB57907.1"/>
    </source>
</evidence>
<protein>
    <recommendedName>
        <fullName evidence="3">BrnT family toxin</fullName>
    </recommendedName>
</protein>
<sequence length="87" mass="10058">MRLVVKHHIAMKIAKKHGVAVAEVFEVLEGDFLYMRVKGNRYRIIGKTLGGRFLTIFVDKKGQIYELVTARDSTDSEKRLYKKKMEG</sequence>
<dbReference type="AlphaFoldDB" id="D2RHY2"/>
<dbReference type="HOGENOM" id="CLU_149290_3_1_2"/>
<evidence type="ECO:0000313" key="2">
    <source>
        <dbReference type="Proteomes" id="UP000001901"/>
    </source>
</evidence>
<dbReference type="Gene3D" id="3.10.450.530">
    <property type="entry name" value="Ribonuclease toxin, BrnT, of type II toxin-antitoxin system"/>
    <property type="match status" value="1"/>
</dbReference>
<accession>D2RHY2</accession>
<reference evidence="1 2" key="1">
    <citation type="journal article" date="2010" name="Stand. Genomic Sci.">
        <title>Complete genome sequence of Archaeoglobus profundus type strain (AV18).</title>
        <authorList>
            <person name="von Jan M."/>
            <person name="Lapidus A."/>
            <person name="Del Rio T.G."/>
            <person name="Copeland A."/>
            <person name="Tice H."/>
            <person name="Cheng J.F."/>
            <person name="Lucas S."/>
            <person name="Chen F."/>
            <person name="Nolan M."/>
            <person name="Goodwin L."/>
            <person name="Han C."/>
            <person name="Pitluck S."/>
            <person name="Liolios K."/>
            <person name="Ivanova N."/>
            <person name="Mavromatis K."/>
            <person name="Ovchinnikova G."/>
            <person name="Chertkov O."/>
            <person name="Pati A."/>
            <person name="Chen A."/>
            <person name="Palaniappan K."/>
            <person name="Land M."/>
            <person name="Hauser L."/>
            <person name="Chang Y.J."/>
            <person name="Jeffries C.D."/>
            <person name="Saunders E."/>
            <person name="Brettin T."/>
            <person name="Detter J.C."/>
            <person name="Chain P."/>
            <person name="Eichinger K."/>
            <person name="Huber H."/>
            <person name="Spring S."/>
            <person name="Rohde M."/>
            <person name="Goker M."/>
            <person name="Wirth R."/>
            <person name="Woyke T."/>
            <person name="Bristow J."/>
            <person name="Eisen J.A."/>
            <person name="Markowitz V."/>
            <person name="Hugenholtz P."/>
            <person name="Kyrpides N.C."/>
            <person name="Klenk H.P."/>
        </authorList>
    </citation>
    <scope>NUCLEOTIDE SEQUENCE [LARGE SCALE GENOMIC DNA]</scope>
    <source>
        <strain evidence="2">DSM 5631 / JCM 9629 / NBRC 100127 / Av18</strain>
    </source>
</reference>
<dbReference type="Proteomes" id="UP000001901">
    <property type="component" value="Chromosome"/>
</dbReference>
<organism evidence="1 2">
    <name type="scientific">Archaeoglobus profundus (strain DSM 5631 / JCM 9629 / NBRC 100127 / Av18)</name>
    <dbReference type="NCBI Taxonomy" id="572546"/>
    <lineage>
        <taxon>Archaea</taxon>
        <taxon>Methanobacteriati</taxon>
        <taxon>Methanobacteriota</taxon>
        <taxon>Archaeoglobi</taxon>
        <taxon>Archaeoglobales</taxon>
        <taxon>Archaeoglobaceae</taxon>
        <taxon>Archaeoglobus</taxon>
    </lineage>
</organism>
<dbReference type="EMBL" id="CP001857">
    <property type="protein sequence ID" value="ADB57907.1"/>
    <property type="molecule type" value="Genomic_DNA"/>
</dbReference>
<evidence type="ECO:0008006" key="3">
    <source>
        <dbReference type="Google" id="ProtNLM"/>
    </source>
</evidence>
<dbReference type="GeneID" id="8739506"/>
<proteinExistence type="predicted"/>
<dbReference type="KEGG" id="apo:Arcpr_0844"/>